<sequence length="101" mass="11213">MAVRARFRGNYKGVGRLLASKQMQDEMESRAKRLQSACEADAPRDTGAYSQSFRVETGVRQGRTPRAESKVINDDPAAPYVEWGTSRTPRHRVMGRAAGAE</sequence>
<dbReference type="EMBL" id="SMKQ01000008">
    <property type="protein sequence ID" value="TDD54587.1"/>
    <property type="molecule type" value="Genomic_DNA"/>
</dbReference>
<evidence type="ECO:0000313" key="1">
    <source>
        <dbReference type="EMBL" id="TDD54587.1"/>
    </source>
</evidence>
<dbReference type="Proteomes" id="UP000295302">
    <property type="component" value="Unassembled WGS sequence"/>
</dbReference>
<accession>A0A4V2YNJ4</accession>
<name>A0A4V2YNJ4_9ACTN</name>
<dbReference type="Pfam" id="PF04883">
    <property type="entry name" value="HK97-gp10_like"/>
    <property type="match status" value="1"/>
</dbReference>
<dbReference type="OrthoDB" id="4237561at2"/>
<organism evidence="1 2">
    <name type="scientific">Nonomuraea terrae</name>
    <dbReference type="NCBI Taxonomy" id="2530383"/>
    <lineage>
        <taxon>Bacteria</taxon>
        <taxon>Bacillati</taxon>
        <taxon>Actinomycetota</taxon>
        <taxon>Actinomycetes</taxon>
        <taxon>Streptosporangiales</taxon>
        <taxon>Streptosporangiaceae</taxon>
        <taxon>Nonomuraea</taxon>
    </lineage>
</organism>
<proteinExistence type="predicted"/>
<keyword evidence="2" id="KW-1185">Reference proteome</keyword>
<dbReference type="InterPro" id="IPR010064">
    <property type="entry name" value="HK97-gp10_tail"/>
</dbReference>
<protein>
    <submittedName>
        <fullName evidence="1">HK97 gp10 family phage protein</fullName>
    </submittedName>
</protein>
<dbReference type="RefSeq" id="WP_132609206.1">
    <property type="nucleotide sequence ID" value="NZ_SMKQ01000008.1"/>
</dbReference>
<reference evidence="1 2" key="1">
    <citation type="submission" date="2019-03" db="EMBL/GenBank/DDBJ databases">
        <title>Draft genome sequences of novel Actinobacteria.</title>
        <authorList>
            <person name="Sahin N."/>
            <person name="Ay H."/>
            <person name="Saygin H."/>
        </authorList>
    </citation>
    <scope>NUCLEOTIDE SEQUENCE [LARGE SCALE GENOMIC DNA]</scope>
    <source>
        <strain evidence="1 2">CH32</strain>
    </source>
</reference>
<gene>
    <name evidence="1" type="ORF">E1286_05200</name>
</gene>
<evidence type="ECO:0000313" key="2">
    <source>
        <dbReference type="Proteomes" id="UP000295302"/>
    </source>
</evidence>
<comment type="caution">
    <text evidence="1">The sequence shown here is derived from an EMBL/GenBank/DDBJ whole genome shotgun (WGS) entry which is preliminary data.</text>
</comment>
<dbReference type="AlphaFoldDB" id="A0A4V2YNJ4"/>